<name>A0AAN1FM66_9VIBR</name>
<dbReference type="EMBL" id="CP018309">
    <property type="protein sequence ID" value="ASI93206.1"/>
    <property type="molecule type" value="Genomic_DNA"/>
</dbReference>
<dbReference type="SUPFAM" id="SSF56925">
    <property type="entry name" value="OMPA-like"/>
    <property type="match status" value="1"/>
</dbReference>
<accession>A0AAN1FM66</accession>
<dbReference type="Proteomes" id="UP000197092">
    <property type="component" value="Chromosome 2"/>
</dbReference>
<dbReference type="AlphaFoldDB" id="A0AAN1FM66"/>
<sequence length="207" mass="22307">MKSKHIKNVFIILFFGASNSVLASQKSAPYIDISYSPSNTVELSPQGILSTVPELESSGSNSNFSLSIGYDLGTGRNFIFGFEAEYTKVGDSSHSAFGYNGEFNDANVISLLVSPKYYLSSLPIYIGAFAGIGVAKYSIHISPGTGPRLSMSETDFSYQYGISLGYVLTENVILNTGWESLNIASSTDFGDIDYNSSGLYVGATYKF</sequence>
<dbReference type="Gene3D" id="2.40.160.20">
    <property type="match status" value="1"/>
</dbReference>
<evidence type="ECO:0000259" key="3">
    <source>
        <dbReference type="Pfam" id="PF13505"/>
    </source>
</evidence>
<keyword evidence="1 2" id="KW-0732">Signal</keyword>
<feature type="chain" id="PRO_5043029385" description="Outer membrane protein beta-barrel domain-containing protein" evidence="2">
    <location>
        <begin position="24"/>
        <end position="207"/>
    </location>
</feature>
<proteinExistence type="predicted"/>
<dbReference type="Pfam" id="PF13505">
    <property type="entry name" value="OMP_b-brl"/>
    <property type="match status" value="1"/>
</dbReference>
<dbReference type="KEGG" id="vsh:BSZ05_26050"/>
<dbReference type="InterPro" id="IPR011250">
    <property type="entry name" value="OMP/PagP_B-barrel"/>
</dbReference>
<evidence type="ECO:0000313" key="4">
    <source>
        <dbReference type="EMBL" id="ASI93206.1"/>
    </source>
</evidence>
<dbReference type="RefSeq" id="WP_088878961.1">
    <property type="nucleotide sequence ID" value="NZ_CP018309.1"/>
</dbReference>
<feature type="domain" description="Outer membrane protein beta-barrel" evidence="3">
    <location>
        <begin position="14"/>
        <end position="207"/>
    </location>
</feature>
<evidence type="ECO:0000256" key="2">
    <source>
        <dbReference type="SAM" id="SignalP"/>
    </source>
</evidence>
<evidence type="ECO:0000313" key="5">
    <source>
        <dbReference type="Proteomes" id="UP000197092"/>
    </source>
</evidence>
<reference evidence="5" key="1">
    <citation type="submission" date="2016-12" db="EMBL/GenBank/DDBJ databases">
        <title>Comparative genomic analysis reveals the diversity, evolution, and environmental adaptation strategies of the genus Vibrio.</title>
        <authorList>
            <person name="Lin H."/>
            <person name="Wang X."/>
            <person name="Zhang X.-H."/>
        </authorList>
    </citation>
    <scope>NUCLEOTIDE SEQUENCE [LARGE SCALE GENOMIC DNA]</scope>
    <source>
        <strain evidence="5">QT6D1</strain>
    </source>
</reference>
<dbReference type="InterPro" id="IPR027385">
    <property type="entry name" value="Beta-barrel_OMP"/>
</dbReference>
<evidence type="ECO:0000256" key="1">
    <source>
        <dbReference type="ARBA" id="ARBA00022729"/>
    </source>
</evidence>
<gene>
    <name evidence="4" type="ORF">BSZ05_26050</name>
</gene>
<feature type="signal peptide" evidence="2">
    <location>
        <begin position="1"/>
        <end position="23"/>
    </location>
</feature>
<organism evidence="4 5">
    <name type="scientific">Vibrio mediterranei</name>
    <dbReference type="NCBI Taxonomy" id="689"/>
    <lineage>
        <taxon>Bacteria</taxon>
        <taxon>Pseudomonadati</taxon>
        <taxon>Pseudomonadota</taxon>
        <taxon>Gammaproteobacteria</taxon>
        <taxon>Vibrionales</taxon>
        <taxon>Vibrionaceae</taxon>
        <taxon>Vibrio</taxon>
    </lineage>
</organism>
<protein>
    <recommendedName>
        <fullName evidence="3">Outer membrane protein beta-barrel domain-containing protein</fullName>
    </recommendedName>
</protein>